<evidence type="ECO:0000256" key="6">
    <source>
        <dbReference type="HAMAP-Rule" id="MF_01877"/>
    </source>
</evidence>
<keyword evidence="1 6" id="KW-0963">Cytoplasm</keyword>
<keyword evidence="4 6" id="KW-0808">Transferase</keyword>
<evidence type="ECO:0000313" key="10">
    <source>
        <dbReference type="Proteomes" id="UP001596091"/>
    </source>
</evidence>
<dbReference type="EMBL" id="JBHSPH010000009">
    <property type="protein sequence ID" value="MFC5864232.1"/>
    <property type="molecule type" value="Genomic_DNA"/>
</dbReference>
<feature type="region of interest" description="Disordered" evidence="7">
    <location>
        <begin position="287"/>
        <end position="308"/>
    </location>
</feature>
<keyword evidence="5 6" id="KW-0949">S-adenosyl-L-methionine</keyword>
<dbReference type="InterPro" id="IPR008189">
    <property type="entry name" value="rRNA_ssu_MeTfrase_I"/>
</dbReference>
<dbReference type="Gene3D" id="3.40.1010.10">
    <property type="entry name" value="Cobalt-precorrin-4 Transmethylase, Domain 1"/>
    <property type="match status" value="1"/>
</dbReference>
<evidence type="ECO:0000256" key="2">
    <source>
        <dbReference type="ARBA" id="ARBA00022552"/>
    </source>
</evidence>
<dbReference type="Proteomes" id="UP001596091">
    <property type="component" value="Unassembled WGS sequence"/>
</dbReference>
<evidence type="ECO:0000256" key="7">
    <source>
        <dbReference type="SAM" id="MobiDB-lite"/>
    </source>
</evidence>
<dbReference type="PROSITE" id="PS01296">
    <property type="entry name" value="RSMI"/>
    <property type="match status" value="1"/>
</dbReference>
<reference evidence="10" key="1">
    <citation type="journal article" date="2019" name="Int. J. Syst. Evol. Microbiol.">
        <title>The Global Catalogue of Microorganisms (GCM) 10K type strain sequencing project: providing services to taxonomists for standard genome sequencing and annotation.</title>
        <authorList>
            <consortium name="The Broad Institute Genomics Platform"/>
            <consortium name="The Broad Institute Genome Sequencing Center for Infectious Disease"/>
            <person name="Wu L."/>
            <person name="Ma J."/>
        </authorList>
    </citation>
    <scope>NUCLEOTIDE SEQUENCE [LARGE SCALE GENOMIC DNA]</scope>
    <source>
        <strain evidence="10">JCM 4087</strain>
    </source>
</reference>
<comment type="catalytic activity">
    <reaction evidence="6">
        <text>cytidine(1402) in 16S rRNA + S-adenosyl-L-methionine = 2'-O-methylcytidine(1402) in 16S rRNA + S-adenosyl-L-homocysteine + H(+)</text>
        <dbReference type="Rhea" id="RHEA:42924"/>
        <dbReference type="Rhea" id="RHEA-COMP:10285"/>
        <dbReference type="Rhea" id="RHEA-COMP:10286"/>
        <dbReference type="ChEBI" id="CHEBI:15378"/>
        <dbReference type="ChEBI" id="CHEBI:57856"/>
        <dbReference type="ChEBI" id="CHEBI:59789"/>
        <dbReference type="ChEBI" id="CHEBI:74495"/>
        <dbReference type="ChEBI" id="CHEBI:82748"/>
        <dbReference type="EC" id="2.1.1.198"/>
    </reaction>
</comment>
<dbReference type="InterPro" id="IPR035996">
    <property type="entry name" value="4pyrrol_Methylase_sf"/>
</dbReference>
<dbReference type="InterPro" id="IPR000878">
    <property type="entry name" value="4pyrrol_Mease"/>
</dbReference>
<protein>
    <recommendedName>
        <fullName evidence="6">Ribosomal RNA small subunit methyltransferase I</fullName>
        <ecNumber evidence="6">2.1.1.198</ecNumber>
    </recommendedName>
    <alternativeName>
        <fullName evidence="6">16S rRNA 2'-O-ribose C1402 methyltransferase</fullName>
    </alternativeName>
    <alternativeName>
        <fullName evidence="6">rRNA (cytidine-2'-O-)-methyltransferase RsmI</fullName>
    </alternativeName>
</protein>
<feature type="domain" description="Tetrapyrrole methylase" evidence="8">
    <location>
        <begin position="14"/>
        <end position="224"/>
    </location>
</feature>
<keyword evidence="2 6" id="KW-0698">rRNA processing</keyword>
<evidence type="ECO:0000256" key="4">
    <source>
        <dbReference type="ARBA" id="ARBA00022679"/>
    </source>
</evidence>
<dbReference type="InterPro" id="IPR018063">
    <property type="entry name" value="SAM_MeTrfase_RsmI_CS"/>
</dbReference>
<dbReference type="InterPro" id="IPR014776">
    <property type="entry name" value="4pyrrole_Mease_sub2"/>
</dbReference>
<organism evidence="9 10">
    <name type="scientific">Acidicapsa dinghuensis</name>
    <dbReference type="NCBI Taxonomy" id="2218256"/>
    <lineage>
        <taxon>Bacteria</taxon>
        <taxon>Pseudomonadati</taxon>
        <taxon>Acidobacteriota</taxon>
        <taxon>Terriglobia</taxon>
        <taxon>Terriglobales</taxon>
        <taxon>Acidobacteriaceae</taxon>
        <taxon>Acidicapsa</taxon>
    </lineage>
</organism>
<evidence type="ECO:0000256" key="3">
    <source>
        <dbReference type="ARBA" id="ARBA00022603"/>
    </source>
</evidence>
<comment type="function">
    <text evidence="6">Catalyzes the 2'-O-methylation of the ribose of cytidine 1402 (C1402) in 16S rRNA.</text>
</comment>
<dbReference type="PIRSF" id="PIRSF005917">
    <property type="entry name" value="MTase_YraL"/>
    <property type="match status" value="1"/>
</dbReference>
<evidence type="ECO:0000259" key="8">
    <source>
        <dbReference type="Pfam" id="PF00590"/>
    </source>
</evidence>
<name>A0ABW1EIV5_9BACT</name>
<gene>
    <name evidence="6 9" type="primary">rsmI</name>
    <name evidence="9" type="ORF">ACFPT7_18145</name>
</gene>
<comment type="caution">
    <text evidence="9">The sequence shown here is derived from an EMBL/GenBank/DDBJ whole genome shotgun (WGS) entry which is preliminary data.</text>
</comment>
<accession>A0ABW1EIV5</accession>
<keyword evidence="3 6" id="KW-0489">Methyltransferase</keyword>
<dbReference type="GO" id="GO:0008168">
    <property type="term" value="F:methyltransferase activity"/>
    <property type="evidence" value="ECO:0007669"/>
    <property type="project" value="UniProtKB-KW"/>
</dbReference>
<evidence type="ECO:0000256" key="1">
    <source>
        <dbReference type="ARBA" id="ARBA00022490"/>
    </source>
</evidence>
<dbReference type="GO" id="GO:0032259">
    <property type="term" value="P:methylation"/>
    <property type="evidence" value="ECO:0007669"/>
    <property type="project" value="UniProtKB-KW"/>
</dbReference>
<keyword evidence="10" id="KW-1185">Reference proteome</keyword>
<feature type="compositionally biased region" description="Basic and acidic residues" evidence="7">
    <location>
        <begin position="289"/>
        <end position="300"/>
    </location>
</feature>
<sequence length="308" mass="33693">MSEPSSEPALVPGLYLVATPIGNLEDITLRALRTLRSVDRIACEDTRQTQKLLNHFEIAKPTISLHEHNERERTTELIEDIRSGKSIAVVSDAGTPAISDPGHILTRAVLEAGLSIYPIPGANAAITALIASGLNSTTFRFLGFLPEKTGARRSYLESLAAESTSAHEDEKSAPATLIFYEAPHRILETLSDLESVWGADLRIVVARELTKLHEEFLRGSVSEIRTELAARDRIRGEITLLVEPAPRQSGSGEQPASLVERLAALQSGGLSEKDALKQIARETGQGKSDLYRELQREKAKTVNMTRRS</sequence>
<dbReference type="HAMAP" id="MF_01877">
    <property type="entry name" value="16SrRNA_methyltr_I"/>
    <property type="match status" value="1"/>
</dbReference>
<dbReference type="Pfam" id="PF00590">
    <property type="entry name" value="TP_methylase"/>
    <property type="match status" value="1"/>
</dbReference>
<comment type="similarity">
    <text evidence="6">Belongs to the methyltransferase superfamily. RsmI family.</text>
</comment>
<dbReference type="PANTHER" id="PTHR46111">
    <property type="entry name" value="RIBOSOMAL RNA SMALL SUBUNIT METHYLTRANSFERASE I"/>
    <property type="match status" value="1"/>
</dbReference>
<proteinExistence type="inferred from homology"/>
<dbReference type="InterPro" id="IPR014777">
    <property type="entry name" value="4pyrrole_Mease_sub1"/>
</dbReference>
<dbReference type="RefSeq" id="WP_263341963.1">
    <property type="nucleotide sequence ID" value="NZ_JAGSYH010000009.1"/>
</dbReference>
<dbReference type="NCBIfam" id="TIGR00096">
    <property type="entry name" value="16S rRNA (cytidine(1402)-2'-O)-methyltransferase"/>
    <property type="match status" value="1"/>
</dbReference>
<dbReference type="PANTHER" id="PTHR46111:SF1">
    <property type="entry name" value="RIBOSOMAL RNA SMALL SUBUNIT METHYLTRANSFERASE I"/>
    <property type="match status" value="1"/>
</dbReference>
<dbReference type="EC" id="2.1.1.198" evidence="6"/>
<evidence type="ECO:0000256" key="5">
    <source>
        <dbReference type="ARBA" id="ARBA00022691"/>
    </source>
</evidence>
<evidence type="ECO:0000313" key="9">
    <source>
        <dbReference type="EMBL" id="MFC5864232.1"/>
    </source>
</evidence>
<dbReference type="SUPFAM" id="SSF53790">
    <property type="entry name" value="Tetrapyrrole methylase"/>
    <property type="match status" value="1"/>
</dbReference>
<comment type="subcellular location">
    <subcellularLocation>
        <location evidence="6">Cytoplasm</location>
    </subcellularLocation>
</comment>
<dbReference type="Gene3D" id="3.30.950.10">
    <property type="entry name" value="Methyltransferase, Cobalt-precorrin-4 Transmethylase, Domain 2"/>
    <property type="match status" value="1"/>
</dbReference>
<dbReference type="CDD" id="cd11648">
    <property type="entry name" value="RsmI"/>
    <property type="match status" value="1"/>
</dbReference>